<dbReference type="Proteomes" id="UP000007813">
    <property type="component" value="Unassembled WGS sequence"/>
</dbReference>
<name>J2ZH80_9EURY</name>
<feature type="region of interest" description="Disordered" evidence="1">
    <location>
        <begin position="1"/>
        <end position="47"/>
    </location>
</feature>
<accession>J2ZH80</accession>
<gene>
    <name evidence="2" type="ORF">HSB1_22180</name>
</gene>
<protein>
    <submittedName>
        <fullName evidence="2">Uncharacterized protein</fullName>
    </submittedName>
</protein>
<evidence type="ECO:0000313" key="2">
    <source>
        <dbReference type="EMBL" id="EJN60060.1"/>
    </source>
</evidence>
<evidence type="ECO:0000256" key="1">
    <source>
        <dbReference type="SAM" id="MobiDB-lite"/>
    </source>
</evidence>
<dbReference type="AlphaFoldDB" id="J2ZH80"/>
<organism evidence="2 3">
    <name type="scientific">Halogranum salarium B-1</name>
    <dbReference type="NCBI Taxonomy" id="1210908"/>
    <lineage>
        <taxon>Archaea</taxon>
        <taxon>Methanobacteriati</taxon>
        <taxon>Methanobacteriota</taxon>
        <taxon>Stenosarchaea group</taxon>
        <taxon>Halobacteria</taxon>
        <taxon>Halobacteriales</taxon>
        <taxon>Haloferacaceae</taxon>
    </lineage>
</organism>
<sequence>MDLVAVAVLDSLPAQRPDVRTRSTRRGSPSESPTDGGPADDCPGTAN</sequence>
<dbReference type="EMBL" id="ALJD01000004">
    <property type="protein sequence ID" value="EJN60060.1"/>
    <property type="molecule type" value="Genomic_DNA"/>
</dbReference>
<proteinExistence type="predicted"/>
<reference evidence="2 3" key="1">
    <citation type="journal article" date="2012" name="J. Bacteriol.">
        <title>Draft Genome Sequence of the Extremely Halophilic Archaeon Halogranum salarium B-1T.</title>
        <authorList>
            <person name="Kim K.K."/>
            <person name="Lee K.C."/>
            <person name="Lee J.S."/>
        </authorList>
    </citation>
    <scope>NUCLEOTIDE SEQUENCE [LARGE SCALE GENOMIC DNA]</scope>
    <source>
        <strain evidence="2 3">B-1</strain>
    </source>
</reference>
<evidence type="ECO:0000313" key="3">
    <source>
        <dbReference type="Proteomes" id="UP000007813"/>
    </source>
</evidence>
<comment type="caution">
    <text evidence="2">The sequence shown here is derived from an EMBL/GenBank/DDBJ whole genome shotgun (WGS) entry which is preliminary data.</text>
</comment>